<feature type="signal peptide" evidence="1">
    <location>
        <begin position="1"/>
        <end position="27"/>
    </location>
</feature>
<organism evidence="2 5">
    <name type="scientific">Hydrogenophaga crassostreae</name>
    <dbReference type="NCBI Taxonomy" id="1763535"/>
    <lineage>
        <taxon>Bacteria</taxon>
        <taxon>Pseudomonadati</taxon>
        <taxon>Pseudomonadota</taxon>
        <taxon>Betaproteobacteria</taxon>
        <taxon>Burkholderiales</taxon>
        <taxon>Comamonadaceae</taxon>
        <taxon>Hydrogenophaga</taxon>
    </lineage>
</organism>
<dbReference type="PROSITE" id="PS51257">
    <property type="entry name" value="PROKAR_LIPOPROTEIN"/>
    <property type="match status" value="1"/>
</dbReference>
<feature type="chain" id="PRO_5044549381" description="DUF2946 domain-containing protein" evidence="1">
    <location>
        <begin position="28"/>
        <end position="142"/>
    </location>
</feature>
<dbReference type="Proteomes" id="UP000185680">
    <property type="component" value="Chromosome"/>
</dbReference>
<keyword evidence="4" id="KW-1185">Reference proteome</keyword>
<name>A0A162SY99_9BURK</name>
<dbReference type="EMBL" id="CP017476">
    <property type="protein sequence ID" value="AOW13367.1"/>
    <property type="molecule type" value="Genomic_DNA"/>
</dbReference>
<keyword evidence="1" id="KW-0732">Signal</keyword>
<dbReference type="EMBL" id="LVWD01000013">
    <property type="protein sequence ID" value="OAD41651.1"/>
    <property type="molecule type" value="Genomic_DNA"/>
</dbReference>
<gene>
    <name evidence="2" type="ORF">LPB072_11395</name>
    <name evidence="3" type="ORF">LPB72_10015</name>
</gene>
<proteinExistence type="predicted"/>
<dbReference type="KEGG" id="hyl:LPB072_11395"/>
<reference evidence="3 4" key="1">
    <citation type="submission" date="2016-02" db="EMBL/GenBank/DDBJ databases">
        <title>Draft genome sequence of Hydrogenophaga sp. LPB0072.</title>
        <authorList>
            <person name="Shin S.-K."/>
            <person name="Yi H."/>
        </authorList>
    </citation>
    <scope>NUCLEOTIDE SEQUENCE [LARGE SCALE GENOMIC DNA]</scope>
    <source>
        <strain evidence="3 4">LPB0072</strain>
    </source>
</reference>
<dbReference type="STRING" id="1763535.LPB072_11395"/>
<reference evidence="2 5" key="2">
    <citation type="submission" date="2016-10" db="EMBL/GenBank/DDBJ databases">
        <title>Hydorgenophaga sp. LPB0072 isolated from gastropod.</title>
        <authorList>
            <person name="Kim E."/>
            <person name="Yi H."/>
        </authorList>
    </citation>
    <scope>NUCLEOTIDE SEQUENCE [LARGE SCALE GENOMIC DNA]</scope>
    <source>
        <strain evidence="2 5">LPB0072</strain>
    </source>
</reference>
<accession>A0A162SY99</accession>
<dbReference type="Proteomes" id="UP000185657">
    <property type="component" value="Unassembled WGS sequence"/>
</dbReference>
<dbReference type="OrthoDB" id="8592785at2"/>
<evidence type="ECO:0008006" key="6">
    <source>
        <dbReference type="Google" id="ProtNLM"/>
    </source>
</evidence>
<evidence type="ECO:0000313" key="4">
    <source>
        <dbReference type="Proteomes" id="UP000185657"/>
    </source>
</evidence>
<dbReference type="RefSeq" id="WP_066089671.1">
    <property type="nucleotide sequence ID" value="NZ_CP017476.1"/>
</dbReference>
<protein>
    <recommendedName>
        <fullName evidence="6">DUF2946 domain-containing protein</fullName>
    </recommendedName>
</protein>
<dbReference type="AlphaFoldDB" id="A0A162SY99"/>
<evidence type="ECO:0000313" key="2">
    <source>
        <dbReference type="EMBL" id="AOW13367.1"/>
    </source>
</evidence>
<evidence type="ECO:0000313" key="3">
    <source>
        <dbReference type="EMBL" id="OAD41651.1"/>
    </source>
</evidence>
<evidence type="ECO:0000256" key="1">
    <source>
        <dbReference type="SAM" id="SignalP"/>
    </source>
</evidence>
<sequence length="142" mass="14774">MVISRSLRRFVAILLMASLVYAQLALASYACPTDSPALGTASGISMGAGEMALKGVGETSAENSAWKLDPRQPGMCVGHCQSSSQNVDVKPAPSLAPALVVGFFTFEPSAQYALQGRAVGPAESPSPQADPPHAILHCCFRI</sequence>
<evidence type="ECO:0000313" key="5">
    <source>
        <dbReference type="Proteomes" id="UP000185680"/>
    </source>
</evidence>